<reference evidence="2 3" key="1">
    <citation type="submission" date="2016-02" db="EMBL/GenBank/DDBJ databases">
        <title>Complete genome of Sinomonas atrocyanea KCTC 3377.</title>
        <authorList>
            <person name="Kim K.M."/>
        </authorList>
    </citation>
    <scope>NUCLEOTIDE SEQUENCE [LARGE SCALE GENOMIC DNA]</scope>
    <source>
        <strain evidence="2 3">KCTC 3377</strain>
    </source>
</reference>
<feature type="compositionally biased region" description="Polar residues" evidence="1">
    <location>
        <begin position="40"/>
        <end position="50"/>
    </location>
</feature>
<accession>A0A126ZWV7</accession>
<dbReference type="EMBL" id="CP014518">
    <property type="protein sequence ID" value="AMM31034.1"/>
    <property type="molecule type" value="Genomic_DNA"/>
</dbReference>
<proteinExistence type="predicted"/>
<organism evidence="2 3">
    <name type="scientific">Sinomonas atrocyanea</name>
    <dbReference type="NCBI Taxonomy" id="37927"/>
    <lineage>
        <taxon>Bacteria</taxon>
        <taxon>Bacillati</taxon>
        <taxon>Actinomycetota</taxon>
        <taxon>Actinomycetes</taxon>
        <taxon>Micrococcales</taxon>
        <taxon>Micrococcaceae</taxon>
        <taxon>Sinomonas</taxon>
    </lineage>
</organism>
<feature type="region of interest" description="Disordered" evidence="1">
    <location>
        <begin position="34"/>
        <end position="57"/>
    </location>
</feature>
<evidence type="ECO:0000313" key="2">
    <source>
        <dbReference type="EMBL" id="AMM31034.1"/>
    </source>
</evidence>
<dbReference type="KEGG" id="satk:SA2016_0335"/>
<name>A0A126ZWV7_9MICC</name>
<dbReference type="Proteomes" id="UP000070134">
    <property type="component" value="Chromosome"/>
</dbReference>
<protein>
    <submittedName>
        <fullName evidence="2">Uncharacterized protein</fullName>
    </submittedName>
</protein>
<dbReference type="AlphaFoldDB" id="A0A126ZWV7"/>
<evidence type="ECO:0000256" key="1">
    <source>
        <dbReference type="SAM" id="MobiDB-lite"/>
    </source>
</evidence>
<evidence type="ECO:0000313" key="3">
    <source>
        <dbReference type="Proteomes" id="UP000070134"/>
    </source>
</evidence>
<keyword evidence="3" id="KW-1185">Reference proteome</keyword>
<gene>
    <name evidence="2" type="ORF">SA2016_0335</name>
</gene>
<dbReference type="STRING" id="37927.SA2016_0335"/>
<sequence>MRRQDGVVRAENPGIMRLLKARGTLARRRLPWAAPRARVSQDTPEINLSLSDRKALD</sequence>